<evidence type="ECO:0000313" key="1">
    <source>
        <dbReference type="EMBL" id="MCM2534069.1"/>
    </source>
</evidence>
<proteinExistence type="predicted"/>
<organism evidence="1 2">
    <name type="scientific">Neobacillus pocheonensis</name>
    <dbReference type="NCBI Taxonomy" id="363869"/>
    <lineage>
        <taxon>Bacteria</taxon>
        <taxon>Bacillati</taxon>
        <taxon>Bacillota</taxon>
        <taxon>Bacilli</taxon>
        <taxon>Bacillales</taxon>
        <taxon>Bacillaceae</taxon>
        <taxon>Neobacillus</taxon>
    </lineage>
</organism>
<protein>
    <recommendedName>
        <fullName evidence="3">Alpha/beta hydrolase</fullName>
    </recommendedName>
</protein>
<gene>
    <name evidence="1" type="ORF">NDK43_18995</name>
</gene>
<evidence type="ECO:0000313" key="2">
    <source>
        <dbReference type="Proteomes" id="UP001523262"/>
    </source>
</evidence>
<reference evidence="1 2" key="1">
    <citation type="submission" date="2022-06" db="EMBL/GenBank/DDBJ databases">
        <authorList>
            <person name="Jeon C.O."/>
        </authorList>
    </citation>
    <scope>NUCLEOTIDE SEQUENCE [LARGE SCALE GENOMIC DNA]</scope>
    <source>
        <strain evidence="1 2">KCTC 13943</strain>
    </source>
</reference>
<dbReference type="Proteomes" id="UP001523262">
    <property type="component" value="Unassembled WGS sequence"/>
</dbReference>
<sequence length="68" mass="7650">MFSRKTKKISSEFESIASLEEVVIGGIKQMILVRGENVENPVMLFLHGRPGTAQIGFAPKFQRDLEKD</sequence>
<keyword evidence="2" id="KW-1185">Reference proteome</keyword>
<accession>A0ABT0WEY1</accession>
<name>A0ABT0WEY1_9BACI</name>
<evidence type="ECO:0008006" key="3">
    <source>
        <dbReference type="Google" id="ProtNLM"/>
    </source>
</evidence>
<dbReference type="EMBL" id="JAMQCR010000001">
    <property type="protein sequence ID" value="MCM2534069.1"/>
    <property type="molecule type" value="Genomic_DNA"/>
</dbReference>
<comment type="caution">
    <text evidence="1">The sequence shown here is derived from an EMBL/GenBank/DDBJ whole genome shotgun (WGS) entry which is preliminary data.</text>
</comment>